<proteinExistence type="predicted"/>
<sequence>MRASCRGPDFALHLLAFLFCAAALLAASSARADLLSDLRQRGVIRVGMAVGVPLFSYLDARQDLAGSDVDTARLLASSLGVRLEIVRLTNAERITAIETGAVDVVVSSLSITPEREQQVGFSIPYARLYVVLAGRPALRVNGYADLAGLEVGVTRNTASGALVARFAPRARLVAFDSDMFLIEAAVAGRLDLFSTQGAVLDAVNRQAGYKMFEEKFVQHEFDLAVAMPRRERALRTWINAWVFEQLRSGRLNEIYRRHHGRDLPAELRPAARVR</sequence>
<organism evidence="4 5">
    <name type="scientific">Thauera aminoaromatica</name>
    <dbReference type="NCBI Taxonomy" id="164330"/>
    <lineage>
        <taxon>Bacteria</taxon>
        <taxon>Pseudomonadati</taxon>
        <taxon>Pseudomonadota</taxon>
        <taxon>Betaproteobacteria</taxon>
        <taxon>Rhodocyclales</taxon>
        <taxon>Zoogloeaceae</taxon>
        <taxon>Thauera</taxon>
    </lineage>
</organism>
<name>A0A5C7SNR1_THASP</name>
<evidence type="ECO:0000313" key="5">
    <source>
        <dbReference type="Proteomes" id="UP000321192"/>
    </source>
</evidence>
<protein>
    <submittedName>
        <fullName evidence="4">Transporter substrate-binding domain-containing protein</fullName>
    </submittedName>
</protein>
<dbReference type="Gene3D" id="3.40.190.10">
    <property type="entry name" value="Periplasmic binding protein-like II"/>
    <property type="match status" value="2"/>
</dbReference>
<evidence type="ECO:0000259" key="3">
    <source>
        <dbReference type="SMART" id="SM00062"/>
    </source>
</evidence>
<dbReference type="AlphaFoldDB" id="A0A5C7SNR1"/>
<comment type="caution">
    <text evidence="4">The sequence shown here is derived from an EMBL/GenBank/DDBJ whole genome shotgun (WGS) entry which is preliminary data.</text>
</comment>
<dbReference type="PANTHER" id="PTHR35936:SF17">
    <property type="entry name" value="ARGININE-BINDING EXTRACELLULAR PROTEIN ARTP"/>
    <property type="match status" value="1"/>
</dbReference>
<dbReference type="EMBL" id="SSFD01000175">
    <property type="protein sequence ID" value="TXH84535.1"/>
    <property type="molecule type" value="Genomic_DNA"/>
</dbReference>
<reference evidence="4 5" key="1">
    <citation type="submission" date="2018-09" db="EMBL/GenBank/DDBJ databases">
        <title>Metagenome Assembled Genomes from an Advanced Water Purification Facility.</title>
        <authorList>
            <person name="Stamps B.W."/>
            <person name="Spear J.R."/>
        </authorList>
    </citation>
    <scope>NUCLEOTIDE SEQUENCE [LARGE SCALE GENOMIC DNA]</scope>
    <source>
        <strain evidence="4">Bin_27_1</strain>
    </source>
</reference>
<dbReference type="Proteomes" id="UP000321192">
    <property type="component" value="Unassembled WGS sequence"/>
</dbReference>
<feature type="domain" description="Solute-binding protein family 3/N-terminal" evidence="3">
    <location>
        <begin position="43"/>
        <end position="262"/>
    </location>
</feature>
<evidence type="ECO:0000313" key="4">
    <source>
        <dbReference type="EMBL" id="TXH84535.1"/>
    </source>
</evidence>
<dbReference type="PANTHER" id="PTHR35936">
    <property type="entry name" value="MEMBRANE-BOUND LYTIC MUREIN TRANSGLYCOSYLASE F"/>
    <property type="match status" value="1"/>
</dbReference>
<gene>
    <name evidence="4" type="ORF">E6Q80_11295</name>
</gene>
<dbReference type="SUPFAM" id="SSF53850">
    <property type="entry name" value="Periplasmic binding protein-like II"/>
    <property type="match status" value="1"/>
</dbReference>
<dbReference type="RefSeq" id="WP_276658733.1">
    <property type="nucleotide sequence ID" value="NZ_SSFD01000175.1"/>
</dbReference>
<dbReference type="Pfam" id="PF00497">
    <property type="entry name" value="SBP_bac_3"/>
    <property type="match status" value="1"/>
</dbReference>
<accession>A0A5C7SNR1</accession>
<feature type="signal peptide" evidence="2">
    <location>
        <begin position="1"/>
        <end position="32"/>
    </location>
</feature>
<dbReference type="SMART" id="SM00062">
    <property type="entry name" value="PBPb"/>
    <property type="match status" value="1"/>
</dbReference>
<dbReference type="InterPro" id="IPR001638">
    <property type="entry name" value="Solute-binding_3/MltF_N"/>
</dbReference>
<feature type="chain" id="PRO_5022659563" evidence="2">
    <location>
        <begin position="33"/>
        <end position="274"/>
    </location>
</feature>
<keyword evidence="1 2" id="KW-0732">Signal</keyword>
<evidence type="ECO:0000256" key="1">
    <source>
        <dbReference type="ARBA" id="ARBA00022729"/>
    </source>
</evidence>
<evidence type="ECO:0000256" key="2">
    <source>
        <dbReference type="SAM" id="SignalP"/>
    </source>
</evidence>